<dbReference type="GO" id="GO:0044614">
    <property type="term" value="C:nuclear pore cytoplasmic filaments"/>
    <property type="evidence" value="ECO:0007669"/>
    <property type="project" value="TreeGrafter"/>
</dbReference>
<feature type="region of interest" description="Disordered" evidence="11">
    <location>
        <begin position="1"/>
        <end position="74"/>
    </location>
</feature>
<dbReference type="RefSeq" id="XP_007870308.1">
    <property type="nucleotide sequence ID" value="XM_007872117.1"/>
</dbReference>
<dbReference type="STRING" id="670483.S7PV22"/>
<evidence type="ECO:0000256" key="10">
    <source>
        <dbReference type="ARBA" id="ARBA00029983"/>
    </source>
</evidence>
<organism evidence="12 13">
    <name type="scientific">Gloeophyllum trabeum (strain ATCC 11539 / FP-39264 / Madison 617)</name>
    <name type="common">Brown rot fungus</name>
    <dbReference type="NCBI Taxonomy" id="670483"/>
    <lineage>
        <taxon>Eukaryota</taxon>
        <taxon>Fungi</taxon>
        <taxon>Dikarya</taxon>
        <taxon>Basidiomycota</taxon>
        <taxon>Agaricomycotina</taxon>
        <taxon>Agaricomycetes</taxon>
        <taxon>Gloeophyllales</taxon>
        <taxon>Gloeophyllaceae</taxon>
        <taxon>Gloeophyllum</taxon>
    </lineage>
</organism>
<protein>
    <recommendedName>
        <fullName evidence="9">mRNA export factor GLE1</fullName>
    </recommendedName>
    <alternativeName>
        <fullName evidence="10">Nucleoporin GLE1</fullName>
    </alternativeName>
</protein>
<dbReference type="GeneID" id="19304688"/>
<evidence type="ECO:0000313" key="12">
    <source>
        <dbReference type="EMBL" id="EPQ51338.1"/>
    </source>
</evidence>
<dbReference type="Gene3D" id="1.25.40.510">
    <property type="entry name" value="GLE1-like"/>
    <property type="match status" value="1"/>
</dbReference>
<dbReference type="GO" id="GO:0016973">
    <property type="term" value="P:poly(A)+ mRNA export from nucleus"/>
    <property type="evidence" value="ECO:0007669"/>
    <property type="project" value="InterPro"/>
</dbReference>
<evidence type="ECO:0000256" key="11">
    <source>
        <dbReference type="SAM" id="MobiDB-lite"/>
    </source>
</evidence>
<evidence type="ECO:0000256" key="1">
    <source>
        <dbReference type="ARBA" id="ARBA00004567"/>
    </source>
</evidence>
<sequence>MHIKVPRTVSPSPVRRNIRQGSTFGVPKDDEWYDSDSNESESASSSSSSSDSFFYDSEPEETLPITKPKIPRTDEEIRAIEEAVNSIRIRTRHSDPYEEWERKTKEEALVSARRAHALLRSRRRKVQEATEAEEAKRLAALHKKQMEEVEARIAKLQMEQQSEEEKLREAWKARDKRLWERIEAVIKAEEDKVKAKLEADRKAKEEAEKKKREEEERRRQEEERKRKEAEEARLKKEREETEAREQQAKEEEQKRKEEEMTKAQAEKLKQEEKEREALGMTTAEDDWRRARDSLKRLKGGPMKTVKSNKELKSAWGKVRREITPKIGQLTNDTREIDRISHQIVDMIRPTQRQSGDLYYACLSSLAKAILLQAETEVTAEKRSALPLVQVTVNMLSALESFGEIFFAKLCQRSGGWPIPAVVPSVDVDGTPFDAETRKKAMGYRAEESQSEFATRLAGMMRVYFAVLVAPVQSPLDKMFQLPRVWTYFARMLSTPQLLSSPIAPSLLHIALDVGGIEAKHVFGKQWVKMMELLYEGVTTGIGGASERVLGGSSPEGKAARVRVQLEIERVMSAP</sequence>
<evidence type="ECO:0000256" key="2">
    <source>
        <dbReference type="ARBA" id="ARBA00011056"/>
    </source>
</evidence>
<dbReference type="GO" id="GO:0015031">
    <property type="term" value="P:protein transport"/>
    <property type="evidence" value="ECO:0007669"/>
    <property type="project" value="UniProtKB-KW"/>
</dbReference>
<dbReference type="GO" id="GO:0000822">
    <property type="term" value="F:inositol hexakisphosphate binding"/>
    <property type="evidence" value="ECO:0007669"/>
    <property type="project" value="TreeGrafter"/>
</dbReference>
<keyword evidence="7" id="KW-0906">Nuclear pore complex</keyword>
<evidence type="ECO:0000313" key="13">
    <source>
        <dbReference type="Proteomes" id="UP000030669"/>
    </source>
</evidence>
<dbReference type="GO" id="GO:0005543">
    <property type="term" value="F:phospholipid binding"/>
    <property type="evidence" value="ECO:0007669"/>
    <property type="project" value="TreeGrafter"/>
</dbReference>
<keyword evidence="3" id="KW-0813">Transport</keyword>
<gene>
    <name evidence="12" type="ORF">GLOTRDRAFT_141097</name>
</gene>
<evidence type="ECO:0000256" key="8">
    <source>
        <dbReference type="ARBA" id="ARBA00023242"/>
    </source>
</evidence>
<dbReference type="OrthoDB" id="420884at2759"/>
<keyword evidence="5" id="KW-0653">Protein transport</keyword>
<dbReference type="OMA" id="VPANIHS"/>
<dbReference type="PANTHER" id="PTHR12960:SF0">
    <property type="entry name" value="MRNA EXPORT FACTOR GLE1"/>
    <property type="match status" value="1"/>
</dbReference>
<accession>S7PV22</accession>
<comment type="subcellular location">
    <subcellularLocation>
        <location evidence="1">Nucleus</location>
        <location evidence="1">Nuclear pore complex</location>
    </subcellularLocation>
</comment>
<dbReference type="KEGG" id="gtr:GLOTRDRAFT_141097"/>
<keyword evidence="13" id="KW-1185">Reference proteome</keyword>
<name>S7PV22_GLOTA</name>
<proteinExistence type="inferred from homology"/>
<dbReference type="InterPro" id="IPR038506">
    <property type="entry name" value="GLE1-like_sf"/>
</dbReference>
<evidence type="ECO:0000256" key="6">
    <source>
        <dbReference type="ARBA" id="ARBA00023010"/>
    </source>
</evidence>
<keyword evidence="8" id="KW-0539">Nucleus</keyword>
<reference evidence="12 13" key="1">
    <citation type="journal article" date="2012" name="Science">
        <title>The Paleozoic origin of enzymatic lignin decomposition reconstructed from 31 fungal genomes.</title>
        <authorList>
            <person name="Floudas D."/>
            <person name="Binder M."/>
            <person name="Riley R."/>
            <person name="Barry K."/>
            <person name="Blanchette R.A."/>
            <person name="Henrissat B."/>
            <person name="Martinez A.T."/>
            <person name="Otillar R."/>
            <person name="Spatafora J.W."/>
            <person name="Yadav J.S."/>
            <person name="Aerts A."/>
            <person name="Benoit I."/>
            <person name="Boyd A."/>
            <person name="Carlson A."/>
            <person name="Copeland A."/>
            <person name="Coutinho P.M."/>
            <person name="de Vries R.P."/>
            <person name="Ferreira P."/>
            <person name="Findley K."/>
            <person name="Foster B."/>
            <person name="Gaskell J."/>
            <person name="Glotzer D."/>
            <person name="Gorecki P."/>
            <person name="Heitman J."/>
            <person name="Hesse C."/>
            <person name="Hori C."/>
            <person name="Igarashi K."/>
            <person name="Jurgens J.A."/>
            <person name="Kallen N."/>
            <person name="Kersten P."/>
            <person name="Kohler A."/>
            <person name="Kuees U."/>
            <person name="Kumar T.K.A."/>
            <person name="Kuo A."/>
            <person name="LaButti K."/>
            <person name="Larrondo L.F."/>
            <person name="Lindquist E."/>
            <person name="Ling A."/>
            <person name="Lombard V."/>
            <person name="Lucas S."/>
            <person name="Lundell T."/>
            <person name="Martin R."/>
            <person name="McLaughlin D.J."/>
            <person name="Morgenstern I."/>
            <person name="Morin E."/>
            <person name="Murat C."/>
            <person name="Nagy L.G."/>
            <person name="Nolan M."/>
            <person name="Ohm R.A."/>
            <person name="Patyshakuliyeva A."/>
            <person name="Rokas A."/>
            <person name="Ruiz-Duenas F.J."/>
            <person name="Sabat G."/>
            <person name="Salamov A."/>
            <person name="Samejima M."/>
            <person name="Schmutz J."/>
            <person name="Slot J.C."/>
            <person name="St John F."/>
            <person name="Stenlid J."/>
            <person name="Sun H."/>
            <person name="Sun S."/>
            <person name="Syed K."/>
            <person name="Tsang A."/>
            <person name="Wiebenga A."/>
            <person name="Young D."/>
            <person name="Pisabarro A."/>
            <person name="Eastwood D.C."/>
            <person name="Martin F."/>
            <person name="Cullen D."/>
            <person name="Grigoriev I.V."/>
            <person name="Hibbett D.S."/>
        </authorList>
    </citation>
    <scope>NUCLEOTIDE SEQUENCE [LARGE SCALE GENOMIC DNA]</scope>
    <source>
        <strain evidence="12 13">ATCC 11539</strain>
    </source>
</reference>
<dbReference type="Pfam" id="PF07817">
    <property type="entry name" value="GLE1"/>
    <property type="match status" value="1"/>
</dbReference>
<evidence type="ECO:0000256" key="7">
    <source>
        <dbReference type="ARBA" id="ARBA00023132"/>
    </source>
</evidence>
<dbReference type="EMBL" id="KB469311">
    <property type="protein sequence ID" value="EPQ51338.1"/>
    <property type="molecule type" value="Genomic_DNA"/>
</dbReference>
<dbReference type="AlphaFoldDB" id="S7PV22"/>
<comment type="similarity">
    <text evidence="2">Belongs to the GLE1 family.</text>
</comment>
<feature type="compositionally biased region" description="Basic and acidic residues" evidence="11">
    <location>
        <begin position="190"/>
        <end position="277"/>
    </location>
</feature>
<dbReference type="GO" id="GO:0005737">
    <property type="term" value="C:cytoplasm"/>
    <property type="evidence" value="ECO:0007669"/>
    <property type="project" value="TreeGrafter"/>
</dbReference>
<feature type="compositionally biased region" description="Low complexity" evidence="11">
    <location>
        <begin position="40"/>
        <end position="56"/>
    </location>
</feature>
<evidence type="ECO:0000256" key="4">
    <source>
        <dbReference type="ARBA" id="ARBA00022816"/>
    </source>
</evidence>
<dbReference type="Proteomes" id="UP000030669">
    <property type="component" value="Unassembled WGS sequence"/>
</dbReference>
<evidence type="ECO:0000256" key="3">
    <source>
        <dbReference type="ARBA" id="ARBA00022448"/>
    </source>
</evidence>
<dbReference type="InterPro" id="IPR012476">
    <property type="entry name" value="GLE1"/>
</dbReference>
<feature type="region of interest" description="Disordered" evidence="11">
    <location>
        <begin position="190"/>
        <end position="282"/>
    </location>
</feature>
<dbReference type="HOGENOM" id="CLU_020872_1_0_1"/>
<keyword evidence="6" id="KW-0811">Translocation</keyword>
<dbReference type="GO" id="GO:0031369">
    <property type="term" value="F:translation initiation factor binding"/>
    <property type="evidence" value="ECO:0007669"/>
    <property type="project" value="TreeGrafter"/>
</dbReference>
<evidence type="ECO:0000256" key="5">
    <source>
        <dbReference type="ARBA" id="ARBA00022927"/>
    </source>
</evidence>
<dbReference type="eggNOG" id="KOG2412">
    <property type="taxonomic scope" value="Eukaryota"/>
</dbReference>
<dbReference type="PANTHER" id="PTHR12960">
    <property type="entry name" value="GLE-1-RELATED"/>
    <property type="match status" value="1"/>
</dbReference>
<evidence type="ECO:0000256" key="9">
    <source>
        <dbReference type="ARBA" id="ARBA00026227"/>
    </source>
</evidence>
<keyword evidence="4" id="KW-0509">mRNA transport</keyword>